<evidence type="ECO:0000256" key="2">
    <source>
        <dbReference type="ARBA" id="ARBA00022475"/>
    </source>
</evidence>
<comment type="caution">
    <text evidence="8">The sequence shown here is derived from an EMBL/GenBank/DDBJ whole genome shotgun (WGS) entry which is preliminary data.</text>
</comment>
<sequence length="123" mass="12661">MSDAKRRGLTVFFAGFAFVALVLAGAVSYLADSDPDGLDHATQKGCTVSEVDGKEQLDGQCVAQSAKDHALADGPMADYKPGGSDGLTGLAGVVGVVATFAVAGGLFWLLRKRSDRPEPSSET</sequence>
<dbReference type="AlphaFoldDB" id="A0A4V2ERV8"/>
<name>A0A4V2ERV8_9PSEU</name>
<evidence type="ECO:0000259" key="7">
    <source>
        <dbReference type="Pfam" id="PF13190"/>
    </source>
</evidence>
<protein>
    <submittedName>
        <fullName evidence="8">Cobalt/nickel transport protein</fullName>
    </submittedName>
</protein>
<feature type="transmembrane region" description="Helical" evidence="6">
    <location>
        <begin position="89"/>
        <end position="110"/>
    </location>
</feature>
<keyword evidence="9" id="KW-1185">Reference proteome</keyword>
<proteinExistence type="predicted"/>
<reference evidence="8 9" key="1">
    <citation type="submission" date="2019-02" db="EMBL/GenBank/DDBJ databases">
        <title>Genomic Encyclopedia of Type Strains, Phase IV (KMG-IV): sequencing the most valuable type-strain genomes for metagenomic binning, comparative biology and taxonomic classification.</title>
        <authorList>
            <person name="Goeker M."/>
        </authorList>
    </citation>
    <scope>NUCLEOTIDE SEQUENCE [LARGE SCALE GENOMIC DNA]</scope>
    <source>
        <strain evidence="8 9">DSM 101727</strain>
    </source>
</reference>
<dbReference type="OrthoDB" id="4843785at2"/>
<dbReference type="Proteomes" id="UP000294257">
    <property type="component" value="Unassembled WGS sequence"/>
</dbReference>
<dbReference type="RefSeq" id="WP_130346511.1">
    <property type="nucleotide sequence ID" value="NZ_SGWQ01000009.1"/>
</dbReference>
<keyword evidence="4 6" id="KW-1133">Transmembrane helix</keyword>
<evidence type="ECO:0000256" key="3">
    <source>
        <dbReference type="ARBA" id="ARBA00022692"/>
    </source>
</evidence>
<keyword evidence="3 6" id="KW-0812">Transmembrane</keyword>
<gene>
    <name evidence="8" type="ORF">EV193_1094</name>
</gene>
<dbReference type="InterPro" id="IPR025937">
    <property type="entry name" value="PDGLE_dom"/>
</dbReference>
<keyword evidence="5 6" id="KW-0472">Membrane</keyword>
<evidence type="ECO:0000256" key="4">
    <source>
        <dbReference type="ARBA" id="ARBA00022989"/>
    </source>
</evidence>
<keyword evidence="2" id="KW-1003">Cell membrane</keyword>
<organism evidence="8 9">
    <name type="scientific">Herbihabitans rhizosphaerae</name>
    <dbReference type="NCBI Taxonomy" id="1872711"/>
    <lineage>
        <taxon>Bacteria</taxon>
        <taxon>Bacillati</taxon>
        <taxon>Actinomycetota</taxon>
        <taxon>Actinomycetes</taxon>
        <taxon>Pseudonocardiales</taxon>
        <taxon>Pseudonocardiaceae</taxon>
        <taxon>Herbihabitans</taxon>
    </lineage>
</organism>
<evidence type="ECO:0000313" key="9">
    <source>
        <dbReference type="Proteomes" id="UP000294257"/>
    </source>
</evidence>
<evidence type="ECO:0000313" key="8">
    <source>
        <dbReference type="EMBL" id="RZS34217.1"/>
    </source>
</evidence>
<dbReference type="Pfam" id="PF13190">
    <property type="entry name" value="PDGLE"/>
    <property type="match status" value="1"/>
</dbReference>
<evidence type="ECO:0000256" key="5">
    <source>
        <dbReference type="ARBA" id="ARBA00023136"/>
    </source>
</evidence>
<accession>A0A4V2ERV8</accession>
<dbReference type="GO" id="GO:0005886">
    <property type="term" value="C:plasma membrane"/>
    <property type="evidence" value="ECO:0007669"/>
    <property type="project" value="UniProtKB-SubCell"/>
</dbReference>
<evidence type="ECO:0000256" key="6">
    <source>
        <dbReference type="SAM" id="Phobius"/>
    </source>
</evidence>
<dbReference type="EMBL" id="SGWQ01000009">
    <property type="protein sequence ID" value="RZS34217.1"/>
    <property type="molecule type" value="Genomic_DNA"/>
</dbReference>
<feature type="domain" description="PDGLE" evidence="7">
    <location>
        <begin position="12"/>
        <end position="112"/>
    </location>
</feature>
<evidence type="ECO:0000256" key="1">
    <source>
        <dbReference type="ARBA" id="ARBA00004236"/>
    </source>
</evidence>
<comment type="subcellular location">
    <subcellularLocation>
        <location evidence="1">Cell membrane</location>
    </subcellularLocation>
</comment>